<comment type="subcellular location">
    <subcellularLocation>
        <location evidence="1">Membrane</location>
        <topology evidence="1">Multi-pass membrane protein</topology>
    </subcellularLocation>
</comment>
<accession>A0A7V7UB46</accession>
<dbReference type="RefSeq" id="WP_151146880.1">
    <property type="nucleotide sequence ID" value="NZ_WAGX01000006.1"/>
</dbReference>
<organism evidence="6 7">
    <name type="scientific">Candidatus Galacturonatibacter soehngenii</name>
    <dbReference type="NCBI Taxonomy" id="2307010"/>
    <lineage>
        <taxon>Bacteria</taxon>
        <taxon>Bacillati</taxon>
        <taxon>Bacillota</taxon>
        <taxon>Clostridia</taxon>
        <taxon>Lachnospirales</taxon>
        <taxon>Lachnospiraceae</taxon>
        <taxon>Candidatus Galacturonatibacter</taxon>
    </lineage>
</organism>
<protein>
    <submittedName>
        <fullName evidence="6">Phage holin family protein</fullName>
    </submittedName>
</protein>
<evidence type="ECO:0000256" key="4">
    <source>
        <dbReference type="ARBA" id="ARBA00023136"/>
    </source>
</evidence>
<dbReference type="NCBIfam" id="TIGR01593">
    <property type="entry name" value="holin_tox_secr"/>
    <property type="match status" value="1"/>
</dbReference>
<reference evidence="6 7" key="1">
    <citation type="submission" date="2019-09" db="EMBL/GenBank/DDBJ databases">
        <authorList>
            <person name="Valk L.C."/>
        </authorList>
    </citation>
    <scope>NUCLEOTIDE SEQUENCE [LARGE SCALE GENOMIC DNA]</scope>
    <source>
        <strain evidence="6">GalUA</strain>
    </source>
</reference>
<evidence type="ECO:0000256" key="1">
    <source>
        <dbReference type="ARBA" id="ARBA00004141"/>
    </source>
</evidence>
<reference evidence="6 7" key="2">
    <citation type="submission" date="2020-02" db="EMBL/GenBank/DDBJ databases">
        <title>Candidatus Galacturonibacter soehngenii shows hetero-acetogenic catabolism of galacturonic acid but lacks a canonical carbon monoxide dehydrogenase/acetyl-CoA synthase complex.</title>
        <authorList>
            <person name="Diender M."/>
            <person name="Stouten G.R."/>
            <person name="Petersen J.F."/>
            <person name="Nielsen P.H."/>
            <person name="Dueholm M.S."/>
            <person name="Pronk J.T."/>
            <person name="Van Loosdrecht M.C.M."/>
        </authorList>
    </citation>
    <scope>NUCLEOTIDE SEQUENCE [LARGE SCALE GENOMIC DNA]</scope>
    <source>
        <strain evidence="6">GalUA</strain>
    </source>
</reference>
<dbReference type="AlphaFoldDB" id="A0A7V7UB46"/>
<feature type="transmembrane region" description="Helical" evidence="5">
    <location>
        <begin position="33"/>
        <end position="54"/>
    </location>
</feature>
<keyword evidence="2 5" id="KW-0812">Transmembrane</keyword>
<dbReference type="OrthoDB" id="88184at2"/>
<evidence type="ECO:0000313" key="6">
    <source>
        <dbReference type="EMBL" id="KAB1436579.1"/>
    </source>
</evidence>
<name>A0A7V7UB46_9FIRM</name>
<feature type="transmembrane region" description="Helical" evidence="5">
    <location>
        <begin position="7"/>
        <end position="27"/>
    </location>
</feature>
<dbReference type="InterPro" id="IPR006480">
    <property type="entry name" value="Phage_holin_4_1"/>
</dbReference>
<dbReference type="Pfam" id="PF05105">
    <property type="entry name" value="Phage_holin_4_1"/>
    <property type="match status" value="1"/>
</dbReference>
<keyword evidence="7" id="KW-1185">Reference proteome</keyword>
<keyword evidence="3 5" id="KW-1133">Transmembrane helix</keyword>
<gene>
    <name evidence="6" type="ORF">F7O84_14560</name>
</gene>
<evidence type="ECO:0000256" key="5">
    <source>
        <dbReference type="SAM" id="Phobius"/>
    </source>
</evidence>
<comment type="caution">
    <text evidence="6">The sequence shown here is derived from an EMBL/GenBank/DDBJ whole genome shotgun (WGS) entry which is preliminary data.</text>
</comment>
<keyword evidence="4 5" id="KW-0472">Membrane</keyword>
<dbReference type="Proteomes" id="UP000461768">
    <property type="component" value="Unassembled WGS sequence"/>
</dbReference>
<evidence type="ECO:0000256" key="2">
    <source>
        <dbReference type="ARBA" id="ARBA00022692"/>
    </source>
</evidence>
<proteinExistence type="predicted"/>
<dbReference type="EMBL" id="WAGX01000006">
    <property type="protein sequence ID" value="KAB1436579.1"/>
    <property type="molecule type" value="Genomic_DNA"/>
</dbReference>
<dbReference type="GO" id="GO:0016020">
    <property type="term" value="C:membrane"/>
    <property type="evidence" value="ECO:0007669"/>
    <property type="project" value="UniProtKB-SubCell"/>
</dbReference>
<evidence type="ECO:0000313" key="7">
    <source>
        <dbReference type="Proteomes" id="UP000461768"/>
    </source>
</evidence>
<sequence length="146" mass="15857">MEKINYIKAVIITVFGGIGSFFVKMIGGWTPDLTTLLILMGLDFGMGLLIAAIWKKSGKSKTGALNSVSSWKGLCRKGITLTIVLIAYRLDLTLKVDYIRTAVILAFLVNELISIVENAGIMGIPLPRVLIKAIDVLKEKSSTEGE</sequence>
<evidence type="ECO:0000256" key="3">
    <source>
        <dbReference type="ARBA" id="ARBA00022989"/>
    </source>
</evidence>